<proteinExistence type="predicted"/>
<protein>
    <submittedName>
        <fullName evidence="1">Uncharacterized protein</fullName>
    </submittedName>
</protein>
<evidence type="ECO:0000313" key="2">
    <source>
        <dbReference type="Proteomes" id="UP000001302"/>
    </source>
</evidence>
<sequence length="356" mass="38936">MTVKMQTRGDAIIQDAEAVLKGVKALAQETFTRSDLSGLIEPFTSRIEYFLKAVVFPGASRRTTLNTLIDDLAPLGAQSTTLEALHHLRELYNTSKHDPDTELKWRRCMETLSGAVAALQDIAGLGLATVDAIFEQDLSSVVYVGFWDHYTGGETEFGLFLPSDHWLGTSPISTFHLPMSAWDQVKPLLVGHPRYESGETALGDDLWKSFSEEGDFLNAGVWEGDVRELLMLLSPFNDEAQEKAVIPFLARRNDLLSVGVAIVSAAVDVARADPGLAGQTLRRRVAERAKKEYAAEVATSLGRAVLDSVSDLLERVPAGQRAALAGPAFRKAETKTAPPRDIPLRLDGTTFIWMIA</sequence>
<dbReference type="HOGENOM" id="CLU_778125_0_0_5"/>
<dbReference type="Proteomes" id="UP000001302">
    <property type="component" value="Chromosome"/>
</dbReference>
<gene>
    <name evidence="1" type="ordered locus">PB2503_03547</name>
</gene>
<reference evidence="1 2" key="2">
    <citation type="journal article" date="2011" name="J. Bacteriol.">
        <title>Complete genome sequence of strain HTCC2503T of Parvularcula bermudensis, the type species of the order "Parvularculales" in the class Alphaproteobacteria.</title>
        <authorList>
            <person name="Oh H.M."/>
            <person name="Kang I."/>
            <person name="Vergin K.L."/>
            <person name="Kang D."/>
            <person name="Rhee K.H."/>
            <person name="Giovannoni S.J."/>
            <person name="Cho J.C."/>
        </authorList>
    </citation>
    <scope>NUCLEOTIDE SEQUENCE [LARGE SCALE GENOMIC DNA]</scope>
    <source>
        <strain evidence="2">ATCC BAA-594 / HTCC2503 / KCTC 12087</strain>
    </source>
</reference>
<evidence type="ECO:0000313" key="1">
    <source>
        <dbReference type="EMBL" id="ADM08784.1"/>
    </source>
</evidence>
<keyword evidence="2" id="KW-1185">Reference proteome</keyword>
<dbReference type="STRING" id="314260.PB2503_03547"/>
<accession>E0TDM9</accession>
<dbReference type="EMBL" id="CP002156">
    <property type="protein sequence ID" value="ADM08784.1"/>
    <property type="molecule type" value="Genomic_DNA"/>
</dbReference>
<name>E0TDM9_PARBH</name>
<dbReference type="KEGG" id="pbr:PB2503_03547"/>
<dbReference type="OrthoDB" id="8478145at2"/>
<dbReference type="AlphaFoldDB" id="E0TDM9"/>
<organism evidence="1 2">
    <name type="scientific">Parvularcula bermudensis (strain ATCC BAA-594 / HTCC2503 / KCTC 12087)</name>
    <dbReference type="NCBI Taxonomy" id="314260"/>
    <lineage>
        <taxon>Bacteria</taxon>
        <taxon>Pseudomonadati</taxon>
        <taxon>Pseudomonadota</taxon>
        <taxon>Alphaproteobacteria</taxon>
        <taxon>Parvularculales</taxon>
        <taxon>Parvularculaceae</taxon>
        <taxon>Parvularcula</taxon>
    </lineage>
</organism>
<dbReference type="RefSeq" id="WP_013299758.1">
    <property type="nucleotide sequence ID" value="NC_014414.1"/>
</dbReference>
<dbReference type="eggNOG" id="ENOG50348SA">
    <property type="taxonomic scope" value="Bacteria"/>
</dbReference>
<reference evidence="2" key="1">
    <citation type="submission" date="2010-08" db="EMBL/GenBank/DDBJ databases">
        <title>Genome sequence of Parvularcula bermudensis HTCC2503.</title>
        <authorList>
            <person name="Kang D.-M."/>
            <person name="Oh H.-M."/>
            <person name="Cho J.-C."/>
        </authorList>
    </citation>
    <scope>NUCLEOTIDE SEQUENCE [LARGE SCALE GENOMIC DNA]</scope>
    <source>
        <strain evidence="2">ATCC BAA-594 / HTCC2503 / KCTC 12087</strain>
    </source>
</reference>